<reference evidence="1 2" key="1">
    <citation type="submission" date="2019-01" db="EMBL/GenBank/DDBJ databases">
        <authorList>
            <person name="Sayadi A."/>
        </authorList>
    </citation>
    <scope>NUCLEOTIDE SEQUENCE [LARGE SCALE GENOMIC DNA]</scope>
</reference>
<dbReference type="Proteomes" id="UP000410492">
    <property type="component" value="Unassembled WGS sequence"/>
</dbReference>
<evidence type="ECO:0008006" key="3">
    <source>
        <dbReference type="Google" id="ProtNLM"/>
    </source>
</evidence>
<sequence length="545" mass="63042">MDDSVRVCRSAFGEKIVSYQVNSYLETLNVEDYIQSIKSKSVQLLEQQVLKHTAIKANVELFALYILPTKEMRDIKSHNTANKILTRSSDIDREFDAFLAILNEKSKEFAERESGWVLEKILYLEININKYNPLRASSYIPLPKDIANKKAIVNIQNTDVHCFAWAIVAGLYTPNGRVCDMSSYPHYSKVPFLNFSSTEFPVALKAIPQWELENKISINVYGLEPLLVDGQWKHHVVGPLHYTTKKQTVHLNLLLIDDSEGNQHYCWIKNFSRLLSRQMSANHRVKHFCDGCLQYFDSETALKRHVQENCKLIVVKLPTREPRVDRLGNTVPDDILKFENYHKQLKVPFCVYADFECILSPLDQSEPSNQESFTIKKYQHIPCSFAYLIKAAHDDAASKFYKYRGENAADEFVNCLQNDMRQLYKKYLKAVTPMSMSQQDVSQYDSATVCYICDKPFEPLNRKVRDHCHITGKYRGAAHSICNLNHKLPKYVPIYLHNLNFTIHIYFMSLGADKHDITVLPLTFEKYISFSKLLPVDQYTDSEVE</sequence>
<dbReference type="Pfam" id="PF02945">
    <property type="entry name" value="Endonuclease_7"/>
    <property type="match status" value="1"/>
</dbReference>
<dbReference type="OrthoDB" id="6773055at2759"/>
<evidence type="ECO:0000313" key="1">
    <source>
        <dbReference type="EMBL" id="VEN39667.1"/>
    </source>
</evidence>
<dbReference type="InterPro" id="IPR004211">
    <property type="entry name" value="Endonuclease_7"/>
</dbReference>
<organism evidence="1 2">
    <name type="scientific">Callosobruchus maculatus</name>
    <name type="common">Southern cowpea weevil</name>
    <name type="synonym">Pulse bruchid</name>
    <dbReference type="NCBI Taxonomy" id="64391"/>
    <lineage>
        <taxon>Eukaryota</taxon>
        <taxon>Metazoa</taxon>
        <taxon>Ecdysozoa</taxon>
        <taxon>Arthropoda</taxon>
        <taxon>Hexapoda</taxon>
        <taxon>Insecta</taxon>
        <taxon>Pterygota</taxon>
        <taxon>Neoptera</taxon>
        <taxon>Endopterygota</taxon>
        <taxon>Coleoptera</taxon>
        <taxon>Polyphaga</taxon>
        <taxon>Cucujiformia</taxon>
        <taxon>Chrysomeloidea</taxon>
        <taxon>Chrysomelidae</taxon>
        <taxon>Bruchinae</taxon>
        <taxon>Bruchini</taxon>
        <taxon>Callosobruchus</taxon>
    </lineage>
</organism>
<dbReference type="InterPro" id="IPR044925">
    <property type="entry name" value="His-Me_finger_sf"/>
</dbReference>
<dbReference type="PANTHER" id="PTHR31511:SF12">
    <property type="entry name" value="RHO TERMINATION FACTOR N-TERMINAL DOMAIN-CONTAINING PROTEIN"/>
    <property type="match status" value="1"/>
</dbReference>
<dbReference type="PANTHER" id="PTHR31511">
    <property type="entry name" value="PROTEIN CBG23764"/>
    <property type="match status" value="1"/>
</dbReference>
<dbReference type="InterPro" id="IPR038563">
    <property type="entry name" value="Endonuclease_7_sf"/>
</dbReference>
<dbReference type="Gene3D" id="3.40.1800.10">
    <property type="entry name" value="His-Me finger endonucleases"/>
    <property type="match status" value="1"/>
</dbReference>
<evidence type="ECO:0000313" key="2">
    <source>
        <dbReference type="Proteomes" id="UP000410492"/>
    </source>
</evidence>
<keyword evidence="2" id="KW-1185">Reference proteome</keyword>
<dbReference type="SUPFAM" id="SSF54060">
    <property type="entry name" value="His-Me finger endonucleases"/>
    <property type="match status" value="1"/>
</dbReference>
<name>A0A653BXI7_CALMS</name>
<proteinExistence type="predicted"/>
<protein>
    <recommendedName>
        <fullName evidence="3">C2H2-type domain-containing protein</fullName>
    </recommendedName>
</protein>
<accession>A0A653BXI7</accession>
<gene>
    <name evidence="1" type="ORF">CALMAC_LOCUS4121</name>
</gene>
<dbReference type="AlphaFoldDB" id="A0A653BXI7"/>
<dbReference type="EMBL" id="CAACVG010005859">
    <property type="protein sequence ID" value="VEN39667.1"/>
    <property type="molecule type" value="Genomic_DNA"/>
</dbReference>